<feature type="site" description="Transition state stabilizer" evidence="27">
    <location>
        <position position="57"/>
    </location>
</feature>
<comment type="catalytic activity">
    <reaction evidence="1">
        <text>2 a phenolic donor + H2O2 = 2 a phenolic radical donor + 2 H2O</text>
        <dbReference type="Rhea" id="RHEA:56136"/>
        <dbReference type="ChEBI" id="CHEBI:15377"/>
        <dbReference type="ChEBI" id="CHEBI:16240"/>
        <dbReference type="ChEBI" id="CHEBI:139520"/>
        <dbReference type="ChEBI" id="CHEBI:139521"/>
        <dbReference type="EC" id="1.11.1.7"/>
    </reaction>
</comment>
<keyword evidence="14 26" id="KW-0106">Calcium</keyword>
<dbReference type="GO" id="GO:0032050">
    <property type="term" value="F:clathrin heavy chain binding"/>
    <property type="evidence" value="ECO:0007669"/>
    <property type="project" value="TreeGrafter"/>
</dbReference>
<keyword evidence="12 26" id="KW-0479">Metal-binding</keyword>
<dbReference type="EC" id="1.11.1.7" evidence="7"/>
<feature type="region of interest" description="Disordered" evidence="29">
    <location>
        <begin position="650"/>
        <end position="681"/>
    </location>
</feature>
<keyword evidence="23" id="KW-0968">Cytoplasmic vesicle</keyword>
<evidence type="ECO:0000256" key="30">
    <source>
        <dbReference type="SAM" id="SignalP"/>
    </source>
</evidence>
<dbReference type="GO" id="GO:0005546">
    <property type="term" value="F:phosphatidylinositol-4,5-bisphosphate binding"/>
    <property type="evidence" value="ECO:0007669"/>
    <property type="project" value="TreeGrafter"/>
</dbReference>
<dbReference type="GO" id="GO:0005794">
    <property type="term" value="C:Golgi apparatus"/>
    <property type="evidence" value="ECO:0007669"/>
    <property type="project" value="UniProtKB-SubCell"/>
</dbReference>
<feature type="binding site" evidence="25">
    <location>
        <position position="154"/>
    </location>
    <ligand>
        <name>substrate</name>
    </ligand>
</feature>
<dbReference type="GO" id="GO:0000149">
    <property type="term" value="F:SNARE binding"/>
    <property type="evidence" value="ECO:0007669"/>
    <property type="project" value="TreeGrafter"/>
</dbReference>
<dbReference type="GO" id="GO:0006900">
    <property type="term" value="P:vesicle budding from membrane"/>
    <property type="evidence" value="ECO:0007669"/>
    <property type="project" value="TreeGrafter"/>
</dbReference>
<dbReference type="InterPro" id="IPR010255">
    <property type="entry name" value="Haem_peroxidase_sf"/>
</dbReference>
<feature type="binding site" evidence="26">
    <location>
        <position position="244"/>
    </location>
    <ligand>
        <name>Ca(2+)</name>
        <dbReference type="ChEBI" id="CHEBI:29108"/>
        <label>2</label>
    </ligand>
</feature>
<comment type="cofactor">
    <cofactor evidence="26">
        <name>heme b</name>
        <dbReference type="ChEBI" id="CHEBI:60344"/>
    </cofactor>
    <text evidence="26">Binds 1 heme b (iron(II)-protoporphyrin IX) group per subunit.</text>
</comment>
<evidence type="ECO:0000256" key="11">
    <source>
        <dbReference type="ARBA" id="ARBA00022617"/>
    </source>
</evidence>
<feature type="binding site" evidence="26">
    <location>
        <position position="65"/>
    </location>
    <ligand>
        <name>Ca(2+)</name>
        <dbReference type="ChEBI" id="CHEBI:29108"/>
        <label>1</label>
    </ligand>
</feature>
<dbReference type="GO" id="GO:0030136">
    <property type="term" value="C:clathrin-coated vesicle"/>
    <property type="evidence" value="ECO:0007669"/>
    <property type="project" value="UniProtKB-SubCell"/>
</dbReference>
<comment type="function">
    <text evidence="2">Removal of H(2)O(2), oxidation of toxic reductants, biosynthesis and degradation of lignin, suberization, auxin catabolism, response to environmental stresses such as wounding, pathogen attack and oxidative stress. These functions might be dependent on each isozyme/isoform in each plant tissue.</text>
</comment>
<protein>
    <recommendedName>
        <fullName evidence="7">peroxidase</fullName>
        <ecNumber evidence="7">1.11.1.7</ecNumber>
    </recommendedName>
</protein>
<dbReference type="PROSITE" id="PS50942">
    <property type="entry name" value="ENTH"/>
    <property type="match status" value="1"/>
</dbReference>
<keyword evidence="15" id="KW-0560">Oxidoreductase</keyword>
<gene>
    <name evidence="33" type="ORF">MTR67_005931</name>
</gene>
<dbReference type="CDD" id="cd00693">
    <property type="entry name" value="secretory_peroxidase"/>
    <property type="match status" value="1"/>
</dbReference>
<evidence type="ECO:0000256" key="24">
    <source>
        <dbReference type="PIRSR" id="PIRSR600823-1"/>
    </source>
</evidence>
<dbReference type="GO" id="GO:0005545">
    <property type="term" value="F:1-phosphatidylinositol binding"/>
    <property type="evidence" value="ECO:0007669"/>
    <property type="project" value="InterPro"/>
</dbReference>
<organism evidence="33 34">
    <name type="scientific">Solanum verrucosum</name>
    <dbReference type="NCBI Taxonomy" id="315347"/>
    <lineage>
        <taxon>Eukaryota</taxon>
        <taxon>Viridiplantae</taxon>
        <taxon>Streptophyta</taxon>
        <taxon>Embryophyta</taxon>
        <taxon>Tracheophyta</taxon>
        <taxon>Spermatophyta</taxon>
        <taxon>Magnoliopsida</taxon>
        <taxon>eudicotyledons</taxon>
        <taxon>Gunneridae</taxon>
        <taxon>Pentapetalae</taxon>
        <taxon>asterids</taxon>
        <taxon>lamiids</taxon>
        <taxon>Solanales</taxon>
        <taxon>Solanaceae</taxon>
        <taxon>Solanoideae</taxon>
        <taxon>Solaneae</taxon>
        <taxon>Solanum</taxon>
    </lineage>
</organism>
<comment type="similarity">
    <text evidence="6">Belongs to the peroxidase family. Ascorbate peroxidase subfamily.</text>
</comment>
<dbReference type="InterPro" id="IPR033905">
    <property type="entry name" value="Secretory_peroxidase"/>
</dbReference>
<dbReference type="InterPro" id="IPR013809">
    <property type="entry name" value="ENTH"/>
</dbReference>
<evidence type="ECO:0000256" key="28">
    <source>
        <dbReference type="PIRSR" id="PIRSR600823-5"/>
    </source>
</evidence>
<evidence type="ECO:0000256" key="21">
    <source>
        <dbReference type="ARBA" id="ARBA00023180"/>
    </source>
</evidence>
<keyword evidence="10" id="KW-0254">Endocytosis</keyword>
<dbReference type="GO" id="GO:0072583">
    <property type="term" value="P:clathrin-dependent endocytosis"/>
    <property type="evidence" value="ECO:0007669"/>
    <property type="project" value="InterPro"/>
</dbReference>
<evidence type="ECO:0000256" key="3">
    <source>
        <dbReference type="ARBA" id="ARBA00004132"/>
    </source>
</evidence>
<evidence type="ECO:0000256" key="20">
    <source>
        <dbReference type="ARBA" id="ARBA00023176"/>
    </source>
</evidence>
<dbReference type="Gene3D" id="1.10.520.10">
    <property type="match status" value="1"/>
</dbReference>
<keyword evidence="18" id="KW-0472">Membrane</keyword>
<feature type="active site" description="Proton acceptor" evidence="24">
    <location>
        <position position="61"/>
    </location>
</feature>
<dbReference type="SMART" id="SM00273">
    <property type="entry name" value="ENTH"/>
    <property type="match status" value="1"/>
</dbReference>
<dbReference type="GO" id="GO:0020037">
    <property type="term" value="F:heme binding"/>
    <property type="evidence" value="ECO:0007669"/>
    <property type="project" value="InterPro"/>
</dbReference>
<dbReference type="Gene3D" id="1.25.40.90">
    <property type="match status" value="1"/>
</dbReference>
<keyword evidence="8" id="KW-0964">Secreted</keyword>
<evidence type="ECO:0000256" key="1">
    <source>
        <dbReference type="ARBA" id="ARBA00000189"/>
    </source>
</evidence>
<evidence type="ECO:0000256" key="13">
    <source>
        <dbReference type="ARBA" id="ARBA00022729"/>
    </source>
</evidence>
<dbReference type="GO" id="GO:0048268">
    <property type="term" value="P:clathrin coat assembly"/>
    <property type="evidence" value="ECO:0007669"/>
    <property type="project" value="InterPro"/>
</dbReference>
<feature type="binding site" evidence="26">
    <location>
        <position position="71"/>
    </location>
    <ligand>
        <name>Ca(2+)</name>
        <dbReference type="ChEBI" id="CHEBI:29108"/>
        <label>1</label>
    </ligand>
</feature>
<dbReference type="PROSITE" id="PS50873">
    <property type="entry name" value="PEROXIDASE_4"/>
    <property type="match status" value="1"/>
</dbReference>
<keyword evidence="9" id="KW-0575">Peroxidase</keyword>
<keyword evidence="16 26" id="KW-0408">Iron</keyword>
<evidence type="ECO:0000256" key="18">
    <source>
        <dbReference type="ARBA" id="ARBA00023136"/>
    </source>
</evidence>
<evidence type="ECO:0000256" key="5">
    <source>
        <dbReference type="ARBA" id="ARBA00004600"/>
    </source>
</evidence>
<dbReference type="EMBL" id="CP133612">
    <property type="protein sequence ID" value="WMV12546.1"/>
    <property type="molecule type" value="Genomic_DNA"/>
</dbReference>
<dbReference type="FunFam" id="1.25.40.90:FF:000019">
    <property type="entry name" value="Clathrin coat assembly protein"/>
    <property type="match status" value="1"/>
</dbReference>
<dbReference type="PROSITE" id="PS00436">
    <property type="entry name" value="PEROXIDASE_2"/>
    <property type="match status" value="1"/>
</dbReference>
<reference evidence="33" key="1">
    <citation type="submission" date="2023-08" db="EMBL/GenBank/DDBJ databases">
        <title>A de novo genome assembly of Solanum verrucosum Schlechtendal, a Mexican diploid species geographically isolated from the other diploid A-genome species in potato relatives.</title>
        <authorList>
            <person name="Hosaka K."/>
        </authorList>
    </citation>
    <scope>NUCLEOTIDE SEQUENCE</scope>
    <source>
        <tissue evidence="33">Young leaves</tissue>
    </source>
</reference>
<dbReference type="SUPFAM" id="SSF48113">
    <property type="entry name" value="Heme-dependent peroxidases"/>
    <property type="match status" value="1"/>
</dbReference>
<feature type="compositionally biased region" description="Basic and acidic residues" evidence="29">
    <location>
        <begin position="650"/>
        <end position="677"/>
    </location>
</feature>
<keyword evidence="20" id="KW-0168">Coated pit</keyword>
<evidence type="ECO:0000313" key="33">
    <source>
        <dbReference type="EMBL" id="WMV12546.1"/>
    </source>
</evidence>
<keyword evidence="13 30" id="KW-0732">Signal</keyword>
<evidence type="ECO:0000259" key="31">
    <source>
        <dbReference type="PROSITE" id="PS50873"/>
    </source>
</evidence>
<dbReference type="PRINTS" id="PR00461">
    <property type="entry name" value="PLPEROXIDASE"/>
</dbReference>
<dbReference type="SUPFAM" id="SSF48464">
    <property type="entry name" value="ENTH/VHS domain"/>
    <property type="match status" value="1"/>
</dbReference>
<feature type="disulfide bond" evidence="28">
    <location>
        <begin position="191"/>
        <end position="223"/>
    </location>
</feature>
<dbReference type="InterPro" id="IPR019794">
    <property type="entry name" value="Peroxidases_AS"/>
</dbReference>
<dbReference type="GO" id="GO:0042744">
    <property type="term" value="P:hydrogen peroxide catabolic process"/>
    <property type="evidence" value="ECO:0007669"/>
    <property type="project" value="UniProtKB-KW"/>
</dbReference>
<feature type="chain" id="PRO_5042190636" description="peroxidase" evidence="30">
    <location>
        <begin position="20"/>
        <end position="913"/>
    </location>
</feature>
<feature type="binding site" evidence="26">
    <location>
        <position position="185"/>
    </location>
    <ligand>
        <name>Ca(2+)</name>
        <dbReference type="ChEBI" id="CHEBI:29108"/>
        <label>2</label>
    </ligand>
</feature>
<keyword evidence="17" id="KW-0333">Golgi apparatus</keyword>
<evidence type="ECO:0000256" key="29">
    <source>
        <dbReference type="SAM" id="MobiDB-lite"/>
    </source>
</evidence>
<dbReference type="Proteomes" id="UP001234989">
    <property type="component" value="Chromosome 1"/>
</dbReference>
<evidence type="ECO:0000256" key="27">
    <source>
        <dbReference type="PIRSR" id="PIRSR600823-4"/>
    </source>
</evidence>
<dbReference type="CDD" id="cd16987">
    <property type="entry name" value="ANTH_N_AP180_plant"/>
    <property type="match status" value="1"/>
</dbReference>
<feature type="binding site" evidence="26">
    <location>
        <position position="236"/>
    </location>
    <ligand>
        <name>Ca(2+)</name>
        <dbReference type="ChEBI" id="CHEBI:29108"/>
        <label>2</label>
    </ligand>
</feature>
<dbReference type="InterPro" id="IPR045192">
    <property type="entry name" value="AP180-like"/>
</dbReference>
<feature type="domain" description="ENTH" evidence="32">
    <location>
        <begin position="354"/>
        <end position="489"/>
    </location>
</feature>
<evidence type="ECO:0000256" key="7">
    <source>
        <dbReference type="ARBA" id="ARBA00012313"/>
    </source>
</evidence>
<evidence type="ECO:0000256" key="12">
    <source>
        <dbReference type="ARBA" id="ARBA00022723"/>
    </source>
</evidence>
<dbReference type="Pfam" id="PF00141">
    <property type="entry name" value="peroxidase"/>
    <property type="match status" value="1"/>
</dbReference>
<dbReference type="InterPro" id="IPR019793">
    <property type="entry name" value="Peroxidases_heam-ligand_BS"/>
</dbReference>
<evidence type="ECO:0000256" key="17">
    <source>
        <dbReference type="ARBA" id="ARBA00023034"/>
    </source>
</evidence>
<evidence type="ECO:0000256" key="14">
    <source>
        <dbReference type="ARBA" id="ARBA00022837"/>
    </source>
</evidence>
<dbReference type="GO" id="GO:0140825">
    <property type="term" value="F:lactoperoxidase activity"/>
    <property type="evidence" value="ECO:0007669"/>
    <property type="project" value="UniProtKB-EC"/>
</dbReference>
<dbReference type="SUPFAM" id="SSF89009">
    <property type="entry name" value="GAT-like domain"/>
    <property type="match status" value="1"/>
</dbReference>
<evidence type="ECO:0000256" key="25">
    <source>
        <dbReference type="PIRSR" id="PIRSR600823-2"/>
    </source>
</evidence>
<dbReference type="PANTHER" id="PTHR22951">
    <property type="entry name" value="CLATHRIN ASSEMBLY PROTEIN"/>
    <property type="match status" value="1"/>
</dbReference>
<evidence type="ECO:0000313" key="34">
    <source>
        <dbReference type="Proteomes" id="UP001234989"/>
    </source>
</evidence>
<keyword evidence="19 28" id="KW-1015">Disulfide bond</keyword>
<dbReference type="GO" id="GO:0005905">
    <property type="term" value="C:clathrin-coated pit"/>
    <property type="evidence" value="ECO:0007669"/>
    <property type="project" value="UniProtKB-SubCell"/>
</dbReference>
<evidence type="ECO:0000256" key="6">
    <source>
        <dbReference type="ARBA" id="ARBA00006873"/>
    </source>
</evidence>
<sequence length="913" mass="101124">MALIFFILILSHLVGVSHAQLKVGFYGKTCPEAENIVSTVVRQVAASSQKVAPVLLRLHFHDCFVQGCDGSILLENGEIGERHAFGHQGVQGFEVIERAKEEIEKVCPGIVSCADIVALAARDAVVLANGPSYEVETGRRDGVISNLTLADNMPDVSESIQILKAKFSQKGLSEKDLVVLSGAHTIGTTACFFMTERLYNFVPGGGSDPSIDPSFLPELMGACPRNGDVNARLPMDRGSGEEFDNNILQNVRSGFAVLRSDASLYEDVDTRNIVDSYFGIFSPFFGTPFEEDFANAMVKMGRIDVLTGKQGKIRSVINSGSLKRKIIQLMGPSKLRQAIGAVKDQTSISLAKVGSSASLSDLEVAIVKATRHDEYPPEERHIREILSLTSYSRAYVGACVNFLSRRLSKTKNWVVALKALMLIHRLLCDGDPSYEEEIFFATRRGTRLLNMSDFRDSRSNSWDCSAFVRSYALYLDEHLEFRMQNRRGKRSAFAYNDDDDDEEEVRHNARGIKATPLREMKNDRVFSRIHHLMQLLERFLACRPAGSAKNNRVVIAALYALVKESFQLYYDLTEITTLLFDKFIELSIPDSVKVLEIFFRINKQHEEIEQFYDWSKTVGVTRTTEYPDIDIIPPKKLERMDDLIREKSFREQSRKAMRNEPTAEHVQETKRQEPKTEPEEDMNAIKALPAPEVLPEEKTEEEEKKAVKTQEEGDLLNLGEDVPTSEEHGDQLALALFDGGQATTNPATSISPWQAFNDSGDWETALVQSASHLSNQKTSLPGGFDTLMLNGMYQQGAVSQAVACSGVVATGSASSVALGSAGRPAMLALPAPPTANGGANTAAPGTDPFAASLAIAPPAYVQMSEMEKKQRLLMEEQLMWQEYQKNGMQGQVGFANAQPNPYPYNIGGYRQTF</sequence>
<dbReference type="InterPro" id="IPR008942">
    <property type="entry name" value="ENTH_VHS"/>
</dbReference>
<dbReference type="Gene3D" id="1.10.420.10">
    <property type="entry name" value="Peroxidase, domain 2"/>
    <property type="match status" value="1"/>
</dbReference>
<dbReference type="FunFam" id="1.10.520.10:FF:000008">
    <property type="entry name" value="Peroxidase"/>
    <property type="match status" value="1"/>
</dbReference>
<dbReference type="InterPro" id="IPR048050">
    <property type="entry name" value="ANTH_N_plant"/>
</dbReference>
<feature type="signal peptide" evidence="30">
    <location>
        <begin position="1"/>
        <end position="19"/>
    </location>
</feature>
<feature type="binding site" description="axial binding residue" evidence="26">
    <location>
        <position position="184"/>
    </location>
    <ligand>
        <name>heme b</name>
        <dbReference type="ChEBI" id="CHEBI:60344"/>
    </ligand>
    <ligandPart>
        <name>Fe</name>
        <dbReference type="ChEBI" id="CHEBI:18248"/>
    </ligandPart>
</feature>
<evidence type="ECO:0000256" key="16">
    <source>
        <dbReference type="ARBA" id="ARBA00023004"/>
    </source>
</evidence>
<dbReference type="FunFam" id="1.20.58.150:FF:000005">
    <property type="entry name" value="putative clathrin assembly protein At2g25430"/>
    <property type="match status" value="1"/>
</dbReference>
<feature type="domain" description="Plant heme peroxidase family profile" evidence="31">
    <location>
        <begin position="20"/>
        <end position="314"/>
    </location>
</feature>
<evidence type="ECO:0000256" key="9">
    <source>
        <dbReference type="ARBA" id="ARBA00022559"/>
    </source>
</evidence>
<keyword evidence="11" id="KW-0349">Heme</keyword>
<comment type="subcellular location">
    <subcellularLocation>
        <location evidence="3">Cytoplasmic vesicle</location>
        <location evidence="3">Clathrin-coated vesicle</location>
    </subcellularLocation>
    <subcellularLocation>
        <location evidence="4">Golgi apparatus</location>
    </subcellularLocation>
    <subcellularLocation>
        <location evidence="5">Membrane</location>
        <location evidence="5">Clathrin-coated pit</location>
    </subcellularLocation>
</comment>
<feature type="binding site" evidence="26">
    <location>
        <position position="81"/>
    </location>
    <ligand>
        <name>Ca(2+)</name>
        <dbReference type="ChEBI" id="CHEBI:29108"/>
        <label>1</label>
    </ligand>
</feature>
<dbReference type="InterPro" id="IPR002016">
    <property type="entry name" value="Haem_peroxidase"/>
</dbReference>
<dbReference type="Pfam" id="PF07651">
    <property type="entry name" value="ANTH"/>
    <property type="match status" value="1"/>
</dbReference>
<proteinExistence type="inferred from homology"/>
<keyword evidence="21" id="KW-0325">Glycoprotein</keyword>
<dbReference type="InterPro" id="IPR011417">
    <property type="entry name" value="ANTH_dom"/>
</dbReference>
<evidence type="ECO:0000256" key="23">
    <source>
        <dbReference type="ARBA" id="ARBA00023329"/>
    </source>
</evidence>
<feature type="disulfide bond" evidence="28">
    <location>
        <begin position="30"/>
        <end position="107"/>
    </location>
</feature>
<dbReference type="PROSITE" id="PS00435">
    <property type="entry name" value="PEROXIDASE_1"/>
    <property type="match status" value="1"/>
</dbReference>
<evidence type="ECO:0000259" key="32">
    <source>
        <dbReference type="PROSITE" id="PS50942"/>
    </source>
</evidence>
<feature type="disulfide bond" evidence="28">
    <location>
        <begin position="63"/>
        <end position="68"/>
    </location>
</feature>
<feature type="binding site" evidence="26">
    <location>
        <position position="67"/>
    </location>
    <ligand>
        <name>Ca(2+)</name>
        <dbReference type="ChEBI" id="CHEBI:29108"/>
        <label>1</label>
    </ligand>
</feature>
<evidence type="ECO:0000256" key="4">
    <source>
        <dbReference type="ARBA" id="ARBA00004555"/>
    </source>
</evidence>
<comment type="cofactor">
    <cofactor evidence="26">
        <name>Ca(2+)</name>
        <dbReference type="ChEBI" id="CHEBI:29108"/>
    </cofactor>
    <text evidence="26">Binds 2 calcium ions per subunit.</text>
</comment>
<dbReference type="FunFam" id="1.10.420.10:FF:000010">
    <property type="entry name" value="Peroxidase"/>
    <property type="match status" value="1"/>
</dbReference>
<feature type="binding site" evidence="26">
    <location>
        <position position="69"/>
    </location>
    <ligand>
        <name>Ca(2+)</name>
        <dbReference type="ChEBI" id="CHEBI:29108"/>
        <label>1</label>
    </ligand>
</feature>
<evidence type="ECO:0000256" key="10">
    <source>
        <dbReference type="ARBA" id="ARBA00022583"/>
    </source>
</evidence>
<dbReference type="GO" id="GO:0046872">
    <property type="term" value="F:metal ion binding"/>
    <property type="evidence" value="ECO:0007669"/>
    <property type="project" value="UniProtKB-KW"/>
</dbReference>
<keyword evidence="34" id="KW-1185">Reference proteome</keyword>
<evidence type="ECO:0000256" key="22">
    <source>
        <dbReference type="ARBA" id="ARBA00023324"/>
    </source>
</evidence>
<dbReference type="PRINTS" id="PR00458">
    <property type="entry name" value="PEROXIDASE"/>
</dbReference>
<dbReference type="AlphaFoldDB" id="A0AAF0TBH5"/>
<dbReference type="Gene3D" id="1.20.58.150">
    <property type="entry name" value="ANTH domain"/>
    <property type="match status" value="1"/>
</dbReference>
<evidence type="ECO:0000256" key="2">
    <source>
        <dbReference type="ARBA" id="ARBA00002322"/>
    </source>
</evidence>
<evidence type="ECO:0000256" key="8">
    <source>
        <dbReference type="ARBA" id="ARBA00022525"/>
    </source>
</evidence>
<dbReference type="GO" id="GO:0006979">
    <property type="term" value="P:response to oxidative stress"/>
    <property type="evidence" value="ECO:0007669"/>
    <property type="project" value="InterPro"/>
</dbReference>
<dbReference type="PANTHER" id="PTHR22951:SF12">
    <property type="entry name" value="OS05G0426100 PROTEIN"/>
    <property type="match status" value="1"/>
</dbReference>
<dbReference type="InterPro" id="IPR000823">
    <property type="entry name" value="Peroxidase_pln"/>
</dbReference>
<keyword evidence="22" id="KW-0376">Hydrogen peroxide</keyword>
<accession>A0AAF0TBH5</accession>
<evidence type="ECO:0000256" key="19">
    <source>
        <dbReference type="ARBA" id="ARBA00023157"/>
    </source>
</evidence>
<name>A0AAF0TBH5_SOLVR</name>
<feature type="binding site" evidence="26">
    <location>
        <position position="62"/>
    </location>
    <ligand>
        <name>Ca(2+)</name>
        <dbReference type="ChEBI" id="CHEBI:29108"/>
        <label>1</label>
    </ligand>
</feature>
<evidence type="ECO:0000256" key="26">
    <source>
        <dbReference type="PIRSR" id="PIRSR600823-3"/>
    </source>
</evidence>
<evidence type="ECO:0000256" key="15">
    <source>
        <dbReference type="ARBA" id="ARBA00023002"/>
    </source>
</evidence>
<dbReference type="InterPro" id="IPR014712">
    <property type="entry name" value="ANTH_dom_sf"/>
</dbReference>